<evidence type="ECO:0000256" key="2">
    <source>
        <dbReference type="ARBA" id="ARBA00004370"/>
    </source>
</evidence>
<dbReference type="Pfam" id="PF00512">
    <property type="entry name" value="HisKA"/>
    <property type="match status" value="1"/>
</dbReference>
<dbReference type="PANTHER" id="PTHR45339">
    <property type="entry name" value="HYBRID SIGNAL TRANSDUCTION HISTIDINE KINASE J"/>
    <property type="match status" value="1"/>
</dbReference>
<dbReference type="Gene3D" id="3.30.565.10">
    <property type="entry name" value="Histidine kinase-like ATPase, C-terminal domain"/>
    <property type="match status" value="1"/>
</dbReference>
<dbReference type="Gene3D" id="6.10.340.10">
    <property type="match status" value="1"/>
</dbReference>
<evidence type="ECO:0000313" key="12">
    <source>
        <dbReference type="EMBL" id="MDZ5457725.1"/>
    </source>
</evidence>
<feature type="domain" description="Response regulatory" evidence="10">
    <location>
        <begin position="668"/>
        <end position="788"/>
    </location>
</feature>
<evidence type="ECO:0000259" key="9">
    <source>
        <dbReference type="PROSITE" id="PS50109"/>
    </source>
</evidence>
<evidence type="ECO:0000256" key="3">
    <source>
        <dbReference type="ARBA" id="ARBA00012438"/>
    </source>
</evidence>
<reference evidence="12 13" key="1">
    <citation type="submission" date="2023-11" db="EMBL/GenBank/DDBJ databases">
        <title>Draft genome of Azohydromonas lata strain H1 (DSM1123), a polyhydroxyalkanoate producer.</title>
        <authorList>
            <person name="Traversa D."/>
            <person name="D'Addabbo P."/>
            <person name="Pazzani C."/>
            <person name="Manzari C."/>
            <person name="Chiara M."/>
            <person name="Scrascia M."/>
        </authorList>
    </citation>
    <scope>NUCLEOTIDE SEQUENCE [LARGE SCALE GENOMIC DNA]</scope>
    <source>
        <strain evidence="12 13">H1</strain>
    </source>
</reference>
<dbReference type="InterPro" id="IPR003660">
    <property type="entry name" value="HAMP_dom"/>
</dbReference>
<dbReference type="PROSITE" id="PS50109">
    <property type="entry name" value="HIS_KIN"/>
    <property type="match status" value="1"/>
</dbReference>
<feature type="region of interest" description="Disordered" evidence="8">
    <location>
        <begin position="792"/>
        <end position="814"/>
    </location>
</feature>
<dbReference type="InterPro" id="IPR004358">
    <property type="entry name" value="Sig_transdc_His_kin-like_C"/>
</dbReference>
<dbReference type="Proteomes" id="UP001293718">
    <property type="component" value="Unassembled WGS sequence"/>
</dbReference>
<dbReference type="EMBL" id="JAXOJX010000021">
    <property type="protein sequence ID" value="MDZ5457725.1"/>
    <property type="molecule type" value="Genomic_DNA"/>
</dbReference>
<comment type="caution">
    <text evidence="12">The sequence shown here is derived from an EMBL/GenBank/DDBJ whole genome shotgun (WGS) entry which is preliminary data.</text>
</comment>
<dbReference type="CDD" id="cd00082">
    <property type="entry name" value="HisKA"/>
    <property type="match status" value="1"/>
</dbReference>
<keyword evidence="5" id="KW-0808">Transferase</keyword>
<dbReference type="RefSeq" id="WP_322465959.1">
    <property type="nucleotide sequence ID" value="NZ_JAXOJX010000021.1"/>
</dbReference>
<dbReference type="Gene3D" id="3.40.50.2300">
    <property type="match status" value="2"/>
</dbReference>
<gene>
    <name evidence="12" type="ORF">SM757_14190</name>
</gene>
<feature type="domain" description="Histidine kinase" evidence="9">
    <location>
        <begin position="289"/>
        <end position="506"/>
    </location>
</feature>
<dbReference type="PANTHER" id="PTHR45339:SF5">
    <property type="entry name" value="HISTIDINE KINASE"/>
    <property type="match status" value="1"/>
</dbReference>
<evidence type="ECO:0000256" key="8">
    <source>
        <dbReference type="SAM" id="MobiDB-lite"/>
    </source>
</evidence>
<dbReference type="SUPFAM" id="SSF158472">
    <property type="entry name" value="HAMP domain-like"/>
    <property type="match status" value="1"/>
</dbReference>
<evidence type="ECO:0000259" key="10">
    <source>
        <dbReference type="PROSITE" id="PS50110"/>
    </source>
</evidence>
<comment type="catalytic activity">
    <reaction evidence="1">
        <text>ATP + protein L-histidine = ADP + protein N-phospho-L-histidine.</text>
        <dbReference type="EC" id="2.7.13.3"/>
    </reaction>
</comment>
<dbReference type="SMART" id="SM00448">
    <property type="entry name" value="REC"/>
    <property type="match status" value="2"/>
</dbReference>
<dbReference type="InterPro" id="IPR001789">
    <property type="entry name" value="Sig_transdc_resp-reg_receiver"/>
</dbReference>
<dbReference type="CDD" id="cd17546">
    <property type="entry name" value="REC_hyHK_CKI1_RcsC-like"/>
    <property type="match status" value="1"/>
</dbReference>
<dbReference type="InterPro" id="IPR033417">
    <property type="entry name" value="CHASE8"/>
</dbReference>
<dbReference type="SMART" id="SM00387">
    <property type="entry name" value="HATPase_c"/>
    <property type="match status" value="1"/>
</dbReference>
<dbReference type="CDD" id="cd16922">
    <property type="entry name" value="HATPase_EvgS-ArcB-TorS-like"/>
    <property type="match status" value="1"/>
</dbReference>
<feature type="domain" description="Response regulatory" evidence="10">
    <location>
        <begin position="526"/>
        <end position="645"/>
    </location>
</feature>
<dbReference type="InterPro" id="IPR003594">
    <property type="entry name" value="HATPase_dom"/>
</dbReference>
<dbReference type="Pfam" id="PF02518">
    <property type="entry name" value="HATPase_c"/>
    <property type="match status" value="1"/>
</dbReference>
<dbReference type="Pfam" id="PF00672">
    <property type="entry name" value="HAMP"/>
    <property type="match status" value="1"/>
</dbReference>
<evidence type="ECO:0000256" key="5">
    <source>
        <dbReference type="ARBA" id="ARBA00022679"/>
    </source>
</evidence>
<feature type="domain" description="HAMP" evidence="11">
    <location>
        <begin position="196"/>
        <end position="249"/>
    </location>
</feature>
<keyword evidence="6" id="KW-0418">Kinase</keyword>
<accession>A0ABU5IGE6</accession>
<evidence type="ECO:0000256" key="6">
    <source>
        <dbReference type="ARBA" id="ARBA00022777"/>
    </source>
</evidence>
<dbReference type="InterPro" id="IPR005467">
    <property type="entry name" value="His_kinase_dom"/>
</dbReference>
<dbReference type="Pfam" id="PF17152">
    <property type="entry name" value="CHASE8"/>
    <property type="match status" value="1"/>
</dbReference>
<name>A0ABU5IGE6_9BURK</name>
<evidence type="ECO:0000259" key="11">
    <source>
        <dbReference type="PROSITE" id="PS50885"/>
    </source>
</evidence>
<dbReference type="CDD" id="cd06225">
    <property type="entry name" value="HAMP"/>
    <property type="match status" value="1"/>
</dbReference>
<evidence type="ECO:0000256" key="7">
    <source>
        <dbReference type="PROSITE-ProRule" id="PRU00169"/>
    </source>
</evidence>
<dbReference type="SUPFAM" id="SSF52172">
    <property type="entry name" value="CheY-like"/>
    <property type="match status" value="2"/>
</dbReference>
<feature type="modified residue" description="4-aspartylphosphate" evidence="7">
    <location>
        <position position="580"/>
    </location>
</feature>
<evidence type="ECO:0000256" key="1">
    <source>
        <dbReference type="ARBA" id="ARBA00000085"/>
    </source>
</evidence>
<dbReference type="InterPro" id="IPR011006">
    <property type="entry name" value="CheY-like_superfamily"/>
</dbReference>
<dbReference type="SUPFAM" id="SSF47384">
    <property type="entry name" value="Homodimeric domain of signal transducing histidine kinase"/>
    <property type="match status" value="1"/>
</dbReference>
<comment type="subcellular location">
    <subcellularLocation>
        <location evidence="2">Membrane</location>
    </subcellularLocation>
</comment>
<dbReference type="PROSITE" id="PS50885">
    <property type="entry name" value="HAMP"/>
    <property type="match status" value="1"/>
</dbReference>
<dbReference type="SMART" id="SM00388">
    <property type="entry name" value="HisKA"/>
    <property type="match status" value="1"/>
</dbReference>
<dbReference type="CDD" id="cd00156">
    <property type="entry name" value="REC"/>
    <property type="match status" value="1"/>
</dbReference>
<dbReference type="PROSITE" id="PS50110">
    <property type="entry name" value="RESPONSE_REGULATORY"/>
    <property type="match status" value="2"/>
</dbReference>
<dbReference type="EC" id="2.7.13.3" evidence="3"/>
<dbReference type="InterPro" id="IPR036097">
    <property type="entry name" value="HisK_dim/P_sf"/>
</dbReference>
<evidence type="ECO:0000313" key="13">
    <source>
        <dbReference type="Proteomes" id="UP001293718"/>
    </source>
</evidence>
<organism evidence="12 13">
    <name type="scientific">Azohydromonas lata</name>
    <dbReference type="NCBI Taxonomy" id="45677"/>
    <lineage>
        <taxon>Bacteria</taxon>
        <taxon>Pseudomonadati</taxon>
        <taxon>Pseudomonadota</taxon>
        <taxon>Betaproteobacteria</taxon>
        <taxon>Burkholderiales</taxon>
        <taxon>Sphaerotilaceae</taxon>
        <taxon>Azohydromonas</taxon>
    </lineage>
</organism>
<feature type="modified residue" description="4-aspartylphosphate" evidence="7">
    <location>
        <position position="717"/>
    </location>
</feature>
<dbReference type="SMART" id="SM00304">
    <property type="entry name" value="HAMP"/>
    <property type="match status" value="1"/>
</dbReference>
<dbReference type="Gene3D" id="1.10.287.130">
    <property type="match status" value="1"/>
</dbReference>
<keyword evidence="13" id="KW-1185">Reference proteome</keyword>
<protein>
    <recommendedName>
        <fullName evidence="3">histidine kinase</fullName>
        <ecNumber evidence="3">2.7.13.3</ecNumber>
    </recommendedName>
</protein>
<sequence>MSSLLGRWLQGSIRRQLRAAVAATAVLAALLLGVVEVSRGLMDAREQTRTESLSLARLLVHHLRAALVLDDVGAAAGIVAGLSERPEVSGALLLDAAGNVLASYRRSGDAQDPRWRVALRVQAAALPGTDSALQQGWTAQTSRHDVVMDGRRAAQLVMDVDLARLWADAAEHLAASLALAALAACGAVLVTARLRSKLIDPVQHLSDAMHRVTREHRYDVRAEGGGDDEIGRLVHGFNAMLGEIQQRDAALARHGAELEAMVQQRTAELRQAKDAAEAASRAKSEFVANMSHELRTPMNGVLGMLELLMHTPLSPRQLDFARTAHASGQSLLSILNDILDLAKIEAGRLAVESVPLDLGQVVEDSVSLFAPTAQGKGLELLCGVDPALPERVLGDALRLRQIVSNLVSNALKFTARGEVAVSLRAAGEHAFEIEVRDTGPGIAPELQARLFKVFTQADSSTTRRFGGTGLGLSISRQLAHLMGGEIMLRSRPGEGSTFTLYLPLRPLPAGEGARPGAEEAGLQGLRVLLVEDNATSREFLSATLAHWGVRTECVPDAAQALAWLNRAAESGERVDLLLTDHHGPELDGLTLARAVHADPLWHRLPVAVLSSLAADEGVLAQDARVRWLSKPLRRQALLELLQSLAGAGGAAPPASAPSMPLEQVKPLRVLLAEDNEVNQLLAQTHLEALGCEVALAGNGEEALQLWQAGAHDLVLMDCQMPRLDGYQATRRLRELEAALPNRRRTPIVALTANAMEGDRERCLAAGMDDYLSKPFTRESLGAVMQRGIARARAHGGGGGKSPQHQPWEAPATEA</sequence>
<dbReference type="Pfam" id="PF00072">
    <property type="entry name" value="Response_reg"/>
    <property type="match status" value="2"/>
</dbReference>
<keyword evidence="4 7" id="KW-0597">Phosphoprotein</keyword>
<dbReference type="PRINTS" id="PR00344">
    <property type="entry name" value="BCTRLSENSOR"/>
</dbReference>
<dbReference type="InterPro" id="IPR003661">
    <property type="entry name" value="HisK_dim/P_dom"/>
</dbReference>
<evidence type="ECO:0000256" key="4">
    <source>
        <dbReference type="ARBA" id="ARBA00022553"/>
    </source>
</evidence>
<dbReference type="SUPFAM" id="SSF55874">
    <property type="entry name" value="ATPase domain of HSP90 chaperone/DNA topoisomerase II/histidine kinase"/>
    <property type="match status" value="1"/>
</dbReference>
<proteinExistence type="predicted"/>
<dbReference type="InterPro" id="IPR036890">
    <property type="entry name" value="HATPase_C_sf"/>
</dbReference>